<evidence type="ECO:0000256" key="11">
    <source>
        <dbReference type="RuleBase" id="RU000587"/>
    </source>
</evidence>
<dbReference type="Pfam" id="PF00343">
    <property type="entry name" value="Phosphorylase"/>
    <property type="match status" value="1"/>
</dbReference>
<dbReference type="InterPro" id="IPR011833">
    <property type="entry name" value="Glycg_phsphrylas"/>
</dbReference>
<dbReference type="EMBL" id="OFSM01000002">
    <property type="protein sequence ID" value="SOY27731.1"/>
    <property type="molecule type" value="Genomic_DNA"/>
</dbReference>
<keyword evidence="6 11" id="KW-0808">Transferase</keyword>
<dbReference type="InterPro" id="IPR000811">
    <property type="entry name" value="Glyco_trans_35"/>
</dbReference>
<comment type="function">
    <text evidence="11">Allosteric enzyme that catalyzes the rate-limiting step in glycogen catabolism, the phosphorolytic cleavage of glycogen to produce glucose-1-phosphate, and plays a central role in maintaining cellular and organismal glucose homeostasis.</text>
</comment>
<dbReference type="OrthoDB" id="9760804at2"/>
<dbReference type="EC" id="2.4.1.1" evidence="11"/>
<dbReference type="PROSITE" id="PS00102">
    <property type="entry name" value="PHOSPHORYLASE"/>
    <property type="match status" value="1"/>
</dbReference>
<evidence type="ECO:0000256" key="1">
    <source>
        <dbReference type="ARBA" id="ARBA00001275"/>
    </source>
</evidence>
<dbReference type="GO" id="GO:0005980">
    <property type="term" value="P:glycogen catabolic process"/>
    <property type="evidence" value="ECO:0007669"/>
    <property type="project" value="TreeGrafter"/>
</dbReference>
<keyword evidence="4" id="KW-0021">Allosteric enzyme</keyword>
<dbReference type="PIRSF" id="PIRSF000460">
    <property type="entry name" value="Pprylas_GlgP"/>
    <property type="match status" value="1"/>
</dbReference>
<dbReference type="PANTHER" id="PTHR11468:SF3">
    <property type="entry name" value="GLYCOGEN PHOSPHORYLASE, LIVER FORM"/>
    <property type="match status" value="1"/>
</dbReference>
<dbReference type="FunFam" id="3.40.50.2000:FF:000003">
    <property type="entry name" value="Alpha-1,4 glucan phosphorylase"/>
    <property type="match status" value="1"/>
</dbReference>
<dbReference type="GO" id="GO:0030170">
    <property type="term" value="F:pyridoxal phosphate binding"/>
    <property type="evidence" value="ECO:0007669"/>
    <property type="project" value="InterPro"/>
</dbReference>
<comment type="cofactor">
    <cofactor evidence="2 11">
        <name>pyridoxal 5'-phosphate</name>
        <dbReference type="ChEBI" id="CHEBI:597326"/>
    </cofactor>
</comment>
<evidence type="ECO:0000313" key="12">
    <source>
        <dbReference type="EMBL" id="SOY27731.1"/>
    </source>
</evidence>
<keyword evidence="7 10" id="KW-0663">Pyridoxal phosphate</keyword>
<evidence type="ECO:0000256" key="7">
    <source>
        <dbReference type="ARBA" id="ARBA00022898"/>
    </source>
</evidence>
<reference evidence="12 13" key="1">
    <citation type="submission" date="2018-01" db="EMBL/GenBank/DDBJ databases">
        <authorList>
            <person name="Gaut B.S."/>
            <person name="Morton B.R."/>
            <person name="Clegg M.T."/>
            <person name="Duvall M.R."/>
        </authorList>
    </citation>
    <scope>NUCLEOTIDE SEQUENCE [LARGE SCALE GENOMIC DNA]</scope>
    <source>
        <strain evidence="12">GP69</strain>
    </source>
</reference>
<dbReference type="NCBIfam" id="TIGR02093">
    <property type="entry name" value="P_ylase"/>
    <property type="match status" value="1"/>
</dbReference>
<evidence type="ECO:0000256" key="9">
    <source>
        <dbReference type="ARBA" id="ARBA00025174"/>
    </source>
</evidence>
<dbReference type="AlphaFoldDB" id="A0A2K4ZBA8"/>
<dbReference type="RefSeq" id="WP_103237847.1">
    <property type="nucleotide sequence ID" value="NZ_CANRXC010000016.1"/>
</dbReference>
<protein>
    <recommendedName>
        <fullName evidence="11">Alpha-1,4 glucan phosphorylase</fullName>
        <ecNumber evidence="11">2.4.1.1</ecNumber>
    </recommendedName>
</protein>
<evidence type="ECO:0000256" key="4">
    <source>
        <dbReference type="ARBA" id="ARBA00022533"/>
    </source>
</evidence>
<evidence type="ECO:0000313" key="13">
    <source>
        <dbReference type="Proteomes" id="UP000236311"/>
    </source>
</evidence>
<name>A0A2K4ZBA8_9FIRM</name>
<gene>
    <name evidence="12" type="primary">glgP_2</name>
    <name evidence="12" type="ORF">AMURIS_00435</name>
</gene>
<comment type="similarity">
    <text evidence="3 11">Belongs to the glycogen phosphorylase family.</text>
</comment>
<dbReference type="InterPro" id="IPR035090">
    <property type="entry name" value="Pyridoxal_P_attach_site"/>
</dbReference>
<dbReference type="PANTHER" id="PTHR11468">
    <property type="entry name" value="GLYCOGEN PHOSPHORYLASE"/>
    <property type="match status" value="1"/>
</dbReference>
<comment type="function">
    <text evidence="9">Phosphorylase is an important allosteric enzyme in carbohydrate metabolism. Enzymes from different sources differ in their regulatory mechanisms and in their natural substrates. However, all known phosphorylases share catalytic and structural properties.</text>
</comment>
<evidence type="ECO:0000256" key="8">
    <source>
        <dbReference type="ARBA" id="ARBA00023277"/>
    </source>
</evidence>
<dbReference type="GO" id="GO:0005737">
    <property type="term" value="C:cytoplasm"/>
    <property type="evidence" value="ECO:0007669"/>
    <property type="project" value="TreeGrafter"/>
</dbReference>
<evidence type="ECO:0000256" key="10">
    <source>
        <dbReference type="PIRSR" id="PIRSR000460-1"/>
    </source>
</evidence>
<dbReference type="GO" id="GO:0008184">
    <property type="term" value="F:glycogen phosphorylase activity"/>
    <property type="evidence" value="ECO:0007669"/>
    <property type="project" value="InterPro"/>
</dbReference>
<keyword evidence="8 11" id="KW-0119">Carbohydrate metabolism</keyword>
<dbReference type="Proteomes" id="UP000236311">
    <property type="component" value="Unassembled WGS sequence"/>
</dbReference>
<dbReference type="SUPFAM" id="SSF53756">
    <property type="entry name" value="UDP-Glycosyltransferase/glycogen phosphorylase"/>
    <property type="match status" value="1"/>
</dbReference>
<comment type="catalytic activity">
    <reaction evidence="1 11">
        <text>[(1-&gt;4)-alpha-D-glucosyl](n) + phosphate = [(1-&gt;4)-alpha-D-glucosyl](n-1) + alpha-D-glucose 1-phosphate</text>
        <dbReference type="Rhea" id="RHEA:41732"/>
        <dbReference type="Rhea" id="RHEA-COMP:9584"/>
        <dbReference type="Rhea" id="RHEA-COMP:9586"/>
        <dbReference type="ChEBI" id="CHEBI:15444"/>
        <dbReference type="ChEBI" id="CHEBI:43474"/>
        <dbReference type="ChEBI" id="CHEBI:58601"/>
        <dbReference type="EC" id="2.4.1.1"/>
    </reaction>
</comment>
<keyword evidence="13" id="KW-1185">Reference proteome</keyword>
<keyword evidence="5 11" id="KW-0328">Glycosyltransferase</keyword>
<evidence type="ECO:0000256" key="6">
    <source>
        <dbReference type="ARBA" id="ARBA00022679"/>
    </source>
</evidence>
<feature type="modified residue" description="N6-(pyridoxal phosphate)lysine" evidence="10">
    <location>
        <position position="602"/>
    </location>
</feature>
<organism evidence="12 13">
    <name type="scientific">Acetatifactor muris</name>
    <dbReference type="NCBI Taxonomy" id="879566"/>
    <lineage>
        <taxon>Bacteria</taxon>
        <taxon>Bacillati</taxon>
        <taxon>Bacillota</taxon>
        <taxon>Clostridia</taxon>
        <taxon>Lachnospirales</taxon>
        <taxon>Lachnospiraceae</taxon>
        <taxon>Acetatifactor</taxon>
    </lineage>
</organism>
<sequence length="754" mass="84772">MAELETTLTELCKKDLNMCTYEEIYTALLHLVEAESAKRVVPVSGRKLYYISAEFLIGKLLSNNLINLGLYDQVKSCLEAHGKSMAELEEIEPEPSLGNGGLGRLAACFLDSVATLNLPGDGIGLRYHCGLFHQNFTSLLQDETPDYWLGSHDWAEKTDTSYTVSLAGKDYTARLYRIAVTGYEGRTNYLNLFDLDSVDSSCIEEGISFDKSDIARNLTLFLYPDDSDDAGRLLRIYQQYLMVSAGAQMILEECTQRGSNLHDLYDYAAVQINDTHPSMVIPELIRLLCAKGIAFEEAVEIVTKVCAYTNHTILAEALEKWPRHYLNKVVPQLMPVIEKLDALVRSKTADKSTAIIDDNDLVHMAHMDIHFTHSTNGVAALHTEILKGSELNHFYRLYPEKFNNKTNGITFRRWLLKCNPELTAFIESLIGPGFKKDASDLEKLAAFTEDENVLRRLAAIKQDNKKALAHWLKSTQNITVNPDSLFAIQSKRLHEYKRQQLNLLYLIHQYFEIKAGHLPGTPLTAVFGAKAAPAYTIAKDIIHALLVLSAVIADDPEVSKWLQIVFIENYNVTAAEKMIPACDLSEQISLASKEASGTGNMKFMLNGALTLGTMDGANVEIAEAVGQENIYIFGESSAQVIRRYRHGDYCAREWYDIDSNIRRAVNFLTGSEMLARGSRDHLGRLQNELIQKDWFQTLPDFNAYLVRKSQALADYALNPLDWTRRALVNISKAGFFSSDRTIAEYNNDIWHLGI</sequence>
<evidence type="ECO:0000256" key="5">
    <source>
        <dbReference type="ARBA" id="ARBA00022676"/>
    </source>
</evidence>
<evidence type="ECO:0000256" key="3">
    <source>
        <dbReference type="ARBA" id="ARBA00006047"/>
    </source>
</evidence>
<evidence type="ECO:0000256" key="2">
    <source>
        <dbReference type="ARBA" id="ARBA00001933"/>
    </source>
</evidence>
<proteinExistence type="inferred from homology"/>
<dbReference type="Gene3D" id="3.40.50.2000">
    <property type="entry name" value="Glycogen Phosphorylase B"/>
    <property type="match status" value="2"/>
</dbReference>
<accession>A0A2K4ZBA8</accession>